<comment type="caution">
    <text evidence="1">The sequence shown here is derived from an EMBL/GenBank/DDBJ whole genome shotgun (WGS) entry which is preliminary data.</text>
</comment>
<evidence type="ECO:0000313" key="2">
    <source>
        <dbReference type="Proteomes" id="UP000232188"/>
    </source>
</evidence>
<proteinExistence type="predicted"/>
<dbReference type="EMBL" id="NPDV01000001">
    <property type="protein sequence ID" value="PJZ55330.1"/>
    <property type="molecule type" value="Genomic_DNA"/>
</dbReference>
<reference evidence="1 2" key="1">
    <citation type="submission" date="2017-07" db="EMBL/GenBank/DDBJ databases">
        <title>Leptospira spp. isolated from tropical soils.</title>
        <authorList>
            <person name="Thibeaux R."/>
            <person name="Iraola G."/>
            <person name="Ferres I."/>
            <person name="Bierque E."/>
            <person name="Girault D."/>
            <person name="Soupe-Gilbert M.-E."/>
            <person name="Picardeau M."/>
            <person name="Goarant C."/>
        </authorList>
    </citation>
    <scope>NUCLEOTIDE SEQUENCE [LARGE SCALE GENOMIC DNA]</scope>
    <source>
        <strain evidence="1 2">FH2-B-C1</strain>
    </source>
</reference>
<organism evidence="1 2">
    <name type="scientific">Leptospira adleri</name>
    <dbReference type="NCBI Taxonomy" id="2023186"/>
    <lineage>
        <taxon>Bacteria</taxon>
        <taxon>Pseudomonadati</taxon>
        <taxon>Spirochaetota</taxon>
        <taxon>Spirochaetia</taxon>
        <taxon>Leptospirales</taxon>
        <taxon>Leptospiraceae</taxon>
        <taxon>Leptospira</taxon>
    </lineage>
</organism>
<dbReference type="AlphaFoldDB" id="A0A2M9YV02"/>
<evidence type="ECO:0000313" key="1">
    <source>
        <dbReference type="EMBL" id="PJZ55330.1"/>
    </source>
</evidence>
<accession>A0A2M9YV02</accession>
<dbReference type="RefSeq" id="WP_100784066.1">
    <property type="nucleotide sequence ID" value="NZ_NPDV01000001.1"/>
</dbReference>
<name>A0A2M9YV02_9LEPT</name>
<dbReference type="Proteomes" id="UP000232188">
    <property type="component" value="Unassembled WGS sequence"/>
</dbReference>
<sequence>MSNRISVQRLGSSTKTPLFLLSEFDFPGKRVRSEFFTSEFSLKIFETSIHSFQTKFPKYEDWIESVSEEIQKTKGKIKLLGEGSLSGIVFELIKKFPDRIDSACIVNPPIEKNRDPFSWFPKNVEWILERFPWNPWFLFSEELHSLFEALEKSFQRGMEESSLLPTLLFTGIPGTITEQMRTSGKRLQPYRVFRIESADRKSVEVLLKELVVKILAEIPISSVQKKSNFKIEPGF</sequence>
<evidence type="ECO:0008006" key="3">
    <source>
        <dbReference type="Google" id="ProtNLM"/>
    </source>
</evidence>
<protein>
    <recommendedName>
        <fullName evidence="3">Alpha/beta hydrolase</fullName>
    </recommendedName>
</protein>
<gene>
    <name evidence="1" type="ORF">CH380_00145</name>
</gene>